<gene>
    <name evidence="3" type="ORF">ACFQ4O_10140</name>
</gene>
<organism evidence="3 4">
    <name type="scientific">Methylopila musalis</name>
    <dbReference type="NCBI Taxonomy" id="1134781"/>
    <lineage>
        <taxon>Bacteria</taxon>
        <taxon>Pseudomonadati</taxon>
        <taxon>Pseudomonadota</taxon>
        <taxon>Alphaproteobacteria</taxon>
        <taxon>Hyphomicrobiales</taxon>
        <taxon>Methylopilaceae</taxon>
        <taxon>Methylopila</taxon>
    </lineage>
</organism>
<dbReference type="Gene3D" id="3.30.300.180">
    <property type="match status" value="1"/>
</dbReference>
<dbReference type="InterPro" id="IPR024633">
    <property type="entry name" value="DnaA_N_dom"/>
</dbReference>
<feature type="domain" description="DnaA N-terminal" evidence="2">
    <location>
        <begin position="23"/>
        <end position="84"/>
    </location>
</feature>
<dbReference type="EMBL" id="JBHTMX010000081">
    <property type="protein sequence ID" value="MFD1332357.1"/>
    <property type="molecule type" value="Genomic_DNA"/>
</dbReference>
<evidence type="ECO:0000259" key="2">
    <source>
        <dbReference type="Pfam" id="PF11638"/>
    </source>
</evidence>
<reference evidence="4" key="1">
    <citation type="journal article" date="2019" name="Int. J. Syst. Evol. Microbiol.">
        <title>The Global Catalogue of Microorganisms (GCM) 10K type strain sequencing project: providing services to taxonomists for standard genome sequencing and annotation.</title>
        <authorList>
            <consortium name="The Broad Institute Genomics Platform"/>
            <consortium name="The Broad Institute Genome Sequencing Center for Infectious Disease"/>
            <person name="Wu L."/>
            <person name="Ma J."/>
        </authorList>
    </citation>
    <scope>NUCLEOTIDE SEQUENCE [LARGE SCALE GENOMIC DNA]</scope>
    <source>
        <strain evidence="4">CCUG 61696</strain>
    </source>
</reference>
<protein>
    <submittedName>
        <fullName evidence="3">DnaA N-terminal domain-containing protein</fullName>
    </submittedName>
</protein>
<feature type="region of interest" description="Disordered" evidence="1">
    <location>
        <begin position="1"/>
        <end position="22"/>
    </location>
</feature>
<dbReference type="RefSeq" id="WP_378775575.1">
    <property type="nucleotide sequence ID" value="NZ_JBHTMX010000081.1"/>
</dbReference>
<comment type="caution">
    <text evidence="3">The sequence shown here is derived from an EMBL/GenBank/DDBJ whole genome shotgun (WGS) entry which is preliminary data.</text>
</comment>
<sequence length="131" mass="14213">MLPASSERFTPSSAADHGADHEAAWRRATERLRAEYGEDVYTSWFGRIALDRVEDGVAHLSVPTRFLKSWIQSHYVDRITAVLAEEAAEIARIALGVRVAAPKLAASAGDVVVAPAPRFEPEERAQTSAAA</sequence>
<evidence type="ECO:0000313" key="3">
    <source>
        <dbReference type="EMBL" id="MFD1332357.1"/>
    </source>
</evidence>
<keyword evidence="4" id="KW-1185">Reference proteome</keyword>
<proteinExistence type="predicted"/>
<accession>A0ABW3Z9B5</accession>
<dbReference type="Proteomes" id="UP001597171">
    <property type="component" value="Unassembled WGS sequence"/>
</dbReference>
<dbReference type="Pfam" id="PF11638">
    <property type="entry name" value="DnaA_N"/>
    <property type="match status" value="1"/>
</dbReference>
<name>A0ABW3Z9B5_9HYPH</name>
<evidence type="ECO:0000256" key="1">
    <source>
        <dbReference type="SAM" id="MobiDB-lite"/>
    </source>
</evidence>
<dbReference type="InterPro" id="IPR038454">
    <property type="entry name" value="DnaA_N_sf"/>
</dbReference>
<feature type="non-terminal residue" evidence="3">
    <location>
        <position position="131"/>
    </location>
</feature>
<evidence type="ECO:0000313" key="4">
    <source>
        <dbReference type="Proteomes" id="UP001597171"/>
    </source>
</evidence>